<accession>A0A7Z1MJI4</accession>
<gene>
    <name evidence="3" type="ORF">BCS90_00540</name>
</gene>
<reference evidence="3" key="1">
    <citation type="submission" date="2016-07" db="EMBL/GenBank/DDBJ databases">
        <authorList>
            <person name="Kauffman K."/>
            <person name="Arevalo P."/>
            <person name="Polz M.F."/>
        </authorList>
    </citation>
    <scope>NUCLEOTIDE SEQUENCE</scope>
    <source>
        <strain evidence="3">10N.222.46.E12</strain>
    </source>
</reference>
<dbReference type="Pfam" id="PF13505">
    <property type="entry name" value="OMP_b-brl"/>
    <property type="match status" value="1"/>
</dbReference>
<dbReference type="AlphaFoldDB" id="A0A7Z1MJI4"/>
<dbReference type="SUPFAM" id="SSF56925">
    <property type="entry name" value="OMPA-like"/>
    <property type="match status" value="1"/>
</dbReference>
<dbReference type="InterPro" id="IPR027385">
    <property type="entry name" value="Beta-barrel_OMP"/>
</dbReference>
<evidence type="ECO:0000256" key="1">
    <source>
        <dbReference type="ARBA" id="ARBA00022729"/>
    </source>
</evidence>
<dbReference type="InterPro" id="IPR011250">
    <property type="entry name" value="OMP/PagP_B-barrel"/>
</dbReference>
<dbReference type="Gene3D" id="2.40.160.20">
    <property type="match status" value="1"/>
</dbReference>
<sequence length="207" mass="23304">MQKLLLIAIFLAPLTSLASPYIGLEYGFSFHKSQFNANFSDGVTLKPEFDYGIVSATSGFSFNEKWAAELSYSQYKISESRKDISVDTPGLYFDKEWDASMNVKQVELSSVYTLALDGQWSARLKTGVTYNQYRAKSRKTDNQNVNGEELSEVLLSHKLEENHFGGVIGGAIVYDFSPMLSLGASINHQMDKFNAMTSLNLMTRYYF</sequence>
<dbReference type="NCBIfam" id="NF033908">
    <property type="entry name" value="AcfA_fam_omp"/>
    <property type="match status" value="1"/>
</dbReference>
<dbReference type="EMBL" id="MDBS01000023">
    <property type="protein sequence ID" value="PMP29934.1"/>
    <property type="molecule type" value="Genomic_DNA"/>
</dbReference>
<feature type="domain" description="Outer membrane protein beta-barrel" evidence="2">
    <location>
        <begin position="5"/>
        <end position="193"/>
    </location>
</feature>
<reference evidence="3" key="2">
    <citation type="journal article" date="2018" name="Nature">
        <title>A major lineage of non-tailed dsDNA viruses as unrecognized killers of marine bacteria.</title>
        <authorList>
            <person name="Kauffman K.M."/>
            <person name="Hussain F.A."/>
            <person name="Yang J."/>
            <person name="Arevalo P."/>
            <person name="Brown J.M."/>
            <person name="Chang W.K."/>
            <person name="VanInsberghe D."/>
            <person name="Elsherbini J."/>
            <person name="Sharma R.S."/>
            <person name="Cutler M.B."/>
            <person name="Kelly L."/>
            <person name="Polz M.F."/>
        </authorList>
    </citation>
    <scope>NUCLEOTIDE SEQUENCE</scope>
    <source>
        <strain evidence="3">10N.222.46.E12</strain>
    </source>
</reference>
<name>A0A7Z1MJI4_9VIBR</name>
<comment type="caution">
    <text evidence="3">The sequence shown here is derived from an EMBL/GenBank/DDBJ whole genome shotgun (WGS) entry which is preliminary data.</text>
</comment>
<dbReference type="RefSeq" id="WP_102333142.1">
    <property type="nucleotide sequence ID" value="NZ_CP170590.1"/>
</dbReference>
<keyword evidence="1" id="KW-0732">Signal</keyword>
<proteinExistence type="predicted"/>
<evidence type="ECO:0000313" key="3">
    <source>
        <dbReference type="EMBL" id="PMP29934.1"/>
    </source>
</evidence>
<protein>
    <recommendedName>
        <fullName evidence="2">Outer membrane protein beta-barrel domain-containing protein</fullName>
    </recommendedName>
</protein>
<organism evidence="3">
    <name type="scientific">Vibrio cyclitrophicus</name>
    <dbReference type="NCBI Taxonomy" id="47951"/>
    <lineage>
        <taxon>Bacteria</taxon>
        <taxon>Pseudomonadati</taxon>
        <taxon>Pseudomonadota</taxon>
        <taxon>Gammaproteobacteria</taxon>
        <taxon>Vibrionales</taxon>
        <taxon>Vibrionaceae</taxon>
        <taxon>Vibrio</taxon>
    </lineage>
</organism>
<evidence type="ECO:0000259" key="2">
    <source>
        <dbReference type="Pfam" id="PF13505"/>
    </source>
</evidence>